<dbReference type="RefSeq" id="WP_014905996.1">
    <property type="nucleotide sequence ID" value="NC_018518.1"/>
</dbReference>
<keyword evidence="3 10" id="KW-0813">Transport</keyword>
<dbReference type="Pfam" id="PF00593">
    <property type="entry name" value="TonB_dep_Rec_b-barrel"/>
    <property type="match status" value="1"/>
</dbReference>
<feature type="domain" description="TonB-dependent receptor plug" evidence="14">
    <location>
        <begin position="85"/>
        <end position="185"/>
    </location>
</feature>
<protein>
    <submittedName>
        <fullName evidence="15">Ferric siderophore receptor</fullName>
    </submittedName>
</protein>
<evidence type="ECO:0000256" key="5">
    <source>
        <dbReference type="ARBA" id="ARBA00022692"/>
    </source>
</evidence>
<dbReference type="eggNOG" id="COG4773">
    <property type="taxonomic scope" value="Bacteria"/>
</dbReference>
<comment type="subcellular location">
    <subcellularLocation>
        <location evidence="1 10">Cell outer membrane</location>
        <topology evidence="1 10">Multi-pass membrane protein</topology>
    </subcellularLocation>
</comment>
<evidence type="ECO:0000256" key="10">
    <source>
        <dbReference type="PROSITE-ProRule" id="PRU01360"/>
    </source>
</evidence>
<comment type="similarity">
    <text evidence="2 10 11">Belongs to the TonB-dependent receptor family.</text>
</comment>
<evidence type="ECO:0000313" key="16">
    <source>
        <dbReference type="Proteomes" id="UP000005250"/>
    </source>
</evidence>
<dbReference type="PROSITE" id="PS52016">
    <property type="entry name" value="TONB_DEPENDENT_REC_3"/>
    <property type="match status" value="1"/>
</dbReference>
<keyword evidence="9 10" id="KW-0998">Cell outer membrane</keyword>
<proteinExistence type="inferred from homology"/>
<dbReference type="AlphaFoldDB" id="A0A0T7CRS1"/>
<dbReference type="GO" id="GO:0015891">
    <property type="term" value="P:siderophore transport"/>
    <property type="evidence" value="ECO:0007669"/>
    <property type="project" value="InterPro"/>
</dbReference>
<dbReference type="GO" id="GO:0009279">
    <property type="term" value="C:cell outer membrane"/>
    <property type="evidence" value="ECO:0007669"/>
    <property type="project" value="UniProtKB-SubCell"/>
</dbReference>
<keyword evidence="16" id="KW-1185">Reference proteome</keyword>
<dbReference type="Proteomes" id="UP000005250">
    <property type="component" value="Chromosome"/>
</dbReference>
<dbReference type="InterPro" id="IPR010105">
    <property type="entry name" value="TonB_sidphr_rcpt"/>
</dbReference>
<evidence type="ECO:0000256" key="12">
    <source>
        <dbReference type="SAM" id="SignalP"/>
    </source>
</evidence>
<dbReference type="NCBIfam" id="TIGR01783">
    <property type="entry name" value="TonB-siderophor"/>
    <property type="match status" value="1"/>
</dbReference>
<feature type="chain" id="PRO_5030018861" evidence="12">
    <location>
        <begin position="34"/>
        <end position="729"/>
    </location>
</feature>
<keyword evidence="8 15" id="KW-0675">Receptor</keyword>
<evidence type="ECO:0000256" key="7">
    <source>
        <dbReference type="ARBA" id="ARBA00023136"/>
    </source>
</evidence>
<keyword evidence="4 10" id="KW-1134">Transmembrane beta strand</keyword>
<dbReference type="InterPro" id="IPR039426">
    <property type="entry name" value="TonB-dep_rcpt-like"/>
</dbReference>
<dbReference type="EMBL" id="HE965805">
    <property type="protein sequence ID" value="CCJ64386.1"/>
    <property type="molecule type" value="Genomic_DNA"/>
</dbReference>
<dbReference type="Pfam" id="PF07715">
    <property type="entry name" value="Plug"/>
    <property type="match status" value="1"/>
</dbReference>
<evidence type="ECO:0000256" key="1">
    <source>
        <dbReference type="ARBA" id="ARBA00004571"/>
    </source>
</evidence>
<organism evidence="15 16">
    <name type="scientific">Bordetella pertussis (strain ATCC 9797 / DSM 5571 / CCUG 30873 / LMG 14455 / NCTC 10739 / 18323)</name>
    <dbReference type="NCBI Taxonomy" id="568706"/>
    <lineage>
        <taxon>Bacteria</taxon>
        <taxon>Pseudomonadati</taxon>
        <taxon>Pseudomonadota</taxon>
        <taxon>Betaproteobacteria</taxon>
        <taxon>Burkholderiales</taxon>
        <taxon>Alcaligenaceae</taxon>
        <taxon>Bordetella</taxon>
    </lineage>
</organism>
<reference evidence="15 16" key="1">
    <citation type="journal article" date="2012" name="BMC Genomics">
        <title>Comparative genomics of the classical Bordetella subspecies: the evolution and exchange of virulence-associated diversity amongst closely related pathogens.</title>
        <authorList>
            <person name="Park J."/>
            <person name="Zhang Y."/>
            <person name="Buboltz A.M."/>
            <person name="Zhang X."/>
            <person name="Schuster S.C."/>
            <person name="Ahuja U."/>
            <person name="Liu M."/>
            <person name="Miller J.F."/>
            <person name="Sebaihia M."/>
            <person name="Bentley S.D."/>
            <person name="Parkhill J."/>
            <person name="Harvill E.T."/>
        </authorList>
    </citation>
    <scope>NUCLEOTIDE SEQUENCE [LARGE SCALE GENOMIC DNA]</scope>
    <source>
        <strain evidence="16">ATCC 9797 / DSM 5571 / CCUG 30873 / LMG 14455 / NCTC 10739 / 18323</strain>
    </source>
</reference>
<evidence type="ECO:0000256" key="8">
    <source>
        <dbReference type="ARBA" id="ARBA00023170"/>
    </source>
</evidence>
<dbReference type="InterPro" id="IPR037066">
    <property type="entry name" value="Plug_dom_sf"/>
</dbReference>
<accession>A0A0T7CRS1</accession>
<sequence>MPRPTSRRTRPARRQAQPAFVPALFMLALGAVAAGARAQPAAAGVPDTQGVAQMPAVTVNAAPVDDTLEHLEAPVDTGALGRRTQLETPFSTTVVTARDMEERQVNKLGDVFALDASVTDNSASYGAWASYLTVRGLPLDWQNSYRIDGRPFLSYVTTLPFEHFEQIDLLKGASGFMYGFGSPGGLVNYVTKKPTDEAVRSVELGYVSKGLLREHVDLGGRVGESGAFGYRLNATHEEGNTYNGGSLYRDSVSLALDARLSDRLTWDFQSIYQDRKAIGQEPTIYAGTMAGSELPSPVRNDNDRLVGQGPYADNAFRYYSTGLKYQLADEWTLSTNYSYSSTRTRRNESVLFLRDQAGDYDDYRSDYGEAYGYNQWQAMLEGKFATGPLKHHVVAGASWQKQKNDYSANGVYQLQGTGNLRARNTNTYYSEGQLHLYRAAEITQKALFASDTVDLTGGWSVLGGLRYTNYAQQGFDATGARTSRYDKNGVLTPTFALMYKLTPRTMAYASYIESLEPGSSVGAAYANFGALLDPLKSKQYELGIKTEQDGWAATAALFRIEKKAEYANAANELVQDGKTLYQGLELGASTRIARDWNVGGSLMLLDSEYKKGSDFTGNRVAGAPKFVAAAQLAYSVPQVPGLKLRADVKYTGNTMLGASNRVQVDDYAIVNIGATYDTQIHGYEATFTAGINNVANKRYWLYQSSDYVKAGDPRTYGLTSISRYPDIWI</sequence>
<feature type="domain" description="TonB-dependent receptor-like beta-barrel" evidence="13">
    <location>
        <begin position="286"/>
        <end position="694"/>
    </location>
</feature>
<feature type="signal peptide" evidence="12">
    <location>
        <begin position="1"/>
        <end position="33"/>
    </location>
</feature>
<dbReference type="GO" id="GO:0038023">
    <property type="term" value="F:signaling receptor activity"/>
    <property type="evidence" value="ECO:0007669"/>
    <property type="project" value="InterPro"/>
</dbReference>
<dbReference type="InterPro" id="IPR012910">
    <property type="entry name" value="Plug_dom"/>
</dbReference>
<evidence type="ECO:0000256" key="2">
    <source>
        <dbReference type="ARBA" id="ARBA00009810"/>
    </source>
</evidence>
<dbReference type="Gene3D" id="2.40.170.20">
    <property type="entry name" value="TonB-dependent receptor, beta-barrel domain"/>
    <property type="match status" value="1"/>
</dbReference>
<evidence type="ECO:0000256" key="11">
    <source>
        <dbReference type="RuleBase" id="RU003357"/>
    </source>
</evidence>
<dbReference type="CDD" id="cd01347">
    <property type="entry name" value="ligand_gated_channel"/>
    <property type="match status" value="1"/>
</dbReference>
<dbReference type="Gene3D" id="2.170.130.10">
    <property type="entry name" value="TonB-dependent receptor, plug domain"/>
    <property type="match status" value="1"/>
</dbReference>
<keyword evidence="5 10" id="KW-0812">Transmembrane</keyword>
<keyword evidence="7 10" id="KW-0472">Membrane</keyword>
<dbReference type="InterPro" id="IPR000531">
    <property type="entry name" value="Beta-barrel_TonB"/>
</dbReference>
<keyword evidence="6 11" id="KW-0798">TonB box</keyword>
<dbReference type="InterPro" id="IPR036942">
    <property type="entry name" value="Beta-barrel_TonB_sf"/>
</dbReference>
<evidence type="ECO:0000256" key="3">
    <source>
        <dbReference type="ARBA" id="ARBA00022448"/>
    </source>
</evidence>
<dbReference type="SUPFAM" id="SSF56935">
    <property type="entry name" value="Porins"/>
    <property type="match status" value="1"/>
</dbReference>
<keyword evidence="12" id="KW-0732">Signal</keyword>
<evidence type="ECO:0000256" key="4">
    <source>
        <dbReference type="ARBA" id="ARBA00022452"/>
    </source>
</evidence>
<evidence type="ECO:0000313" key="15">
    <source>
        <dbReference type="EMBL" id="CCJ64386.1"/>
    </source>
</evidence>
<evidence type="ECO:0000256" key="9">
    <source>
        <dbReference type="ARBA" id="ARBA00023237"/>
    </source>
</evidence>
<dbReference type="GO" id="GO:0015344">
    <property type="term" value="F:siderophore uptake transmembrane transporter activity"/>
    <property type="evidence" value="ECO:0007669"/>
    <property type="project" value="TreeGrafter"/>
</dbReference>
<gene>
    <name evidence="15" type="primary">bfrC</name>
    <name evidence="15" type="ordered locus">BN118_2961</name>
</gene>
<evidence type="ECO:0000259" key="13">
    <source>
        <dbReference type="Pfam" id="PF00593"/>
    </source>
</evidence>
<evidence type="ECO:0000259" key="14">
    <source>
        <dbReference type="Pfam" id="PF07715"/>
    </source>
</evidence>
<dbReference type="PANTHER" id="PTHR32552:SF82">
    <property type="entry name" value="FCUA PROTEIN"/>
    <property type="match status" value="1"/>
</dbReference>
<dbReference type="HOGENOM" id="CLU_008287_22_1_4"/>
<name>A0A0T7CRS1_BORP1</name>
<dbReference type="KEGG" id="bper:BN118_2961"/>
<dbReference type="PANTHER" id="PTHR32552">
    <property type="entry name" value="FERRICHROME IRON RECEPTOR-RELATED"/>
    <property type="match status" value="1"/>
</dbReference>
<evidence type="ECO:0000256" key="6">
    <source>
        <dbReference type="ARBA" id="ARBA00023077"/>
    </source>
</evidence>